<reference evidence="2 3" key="1">
    <citation type="submission" date="2024-09" db="EMBL/GenBank/DDBJ databases">
        <title>Rethinking Asexuality: The Enigmatic Case of Functional Sexual Genes in Lepraria (Stereocaulaceae).</title>
        <authorList>
            <person name="Doellman M."/>
            <person name="Sun Y."/>
            <person name="Barcenas-Pena A."/>
            <person name="Lumbsch H.T."/>
            <person name="Grewe F."/>
        </authorList>
    </citation>
    <scope>NUCLEOTIDE SEQUENCE [LARGE SCALE GENOMIC DNA]</scope>
    <source>
        <strain evidence="2 3">Grewe 0041</strain>
    </source>
</reference>
<organism evidence="2 3">
    <name type="scientific">Lepraria finkii</name>
    <dbReference type="NCBI Taxonomy" id="1340010"/>
    <lineage>
        <taxon>Eukaryota</taxon>
        <taxon>Fungi</taxon>
        <taxon>Dikarya</taxon>
        <taxon>Ascomycota</taxon>
        <taxon>Pezizomycotina</taxon>
        <taxon>Lecanoromycetes</taxon>
        <taxon>OSLEUM clade</taxon>
        <taxon>Lecanoromycetidae</taxon>
        <taxon>Lecanorales</taxon>
        <taxon>Lecanorineae</taxon>
        <taxon>Stereocaulaceae</taxon>
        <taxon>Lepraria</taxon>
    </lineage>
</organism>
<gene>
    <name evidence="2" type="ORF">ABVK25_012227</name>
</gene>
<dbReference type="PANTHER" id="PTHR37540">
    <property type="entry name" value="TRANSCRIPTION FACTOR (ACR-2), PUTATIVE-RELATED-RELATED"/>
    <property type="match status" value="1"/>
</dbReference>
<dbReference type="EMBL" id="JBHFEH010000164">
    <property type="protein sequence ID" value="KAL2045110.1"/>
    <property type="molecule type" value="Genomic_DNA"/>
</dbReference>
<feature type="compositionally biased region" description="Polar residues" evidence="1">
    <location>
        <begin position="96"/>
        <end position="105"/>
    </location>
</feature>
<feature type="region of interest" description="Disordered" evidence="1">
    <location>
        <begin position="78"/>
        <end position="105"/>
    </location>
</feature>
<sequence length="519" mass="57825">MLYYRRTQKDAMKQINGSPVSDCLSHSSYESLSVPLPCTAPGQHEDEHKSTWAINAKSNRINDCDQIINTAQKIWKPQLPSKIPPNRREDMKHWETSNSGGDHSPSISPSFLLCSGNSDPFNSFPVEDCPQGSELLYHFSTVVAKAYLPIDRGFGVDRNPVRTSWIPLAISDPVLFQATINYAAVHLDIFFRGTQCQVTALARKARTIEMINEQLQYAGHTTSNSTIGAIAMMASIERIEGNMEALKIHESALSKVIGVRGGLENLGCTGLQLWISWGHLLTSTILCARPYPELAPQCTVPQGSYTQANILSTDPTEVGHIPNALAKEYHQLRCLTARMLQISSMSVPISDSQMLAFCEARHFVELSLLSLSATGGEFKPCYEARSDWTSDRAQVFEAQRLAGLIYLNLVLRGCARTGALLRALGSQLMNVITNVRGNFEYTECCPKMVMWIYVMGGLLALKDHEELWFAENIAKTIRDVKLQAWKEVKGALKEVLWVDGLQTRACKKLWQKVQELCAE</sequence>
<dbReference type="InterPro" id="IPR021858">
    <property type="entry name" value="Fun_TF"/>
</dbReference>
<accession>A0ABR4AH75</accession>
<evidence type="ECO:0000313" key="2">
    <source>
        <dbReference type="EMBL" id="KAL2045110.1"/>
    </source>
</evidence>
<protein>
    <submittedName>
        <fullName evidence="2">Uncharacterized protein</fullName>
    </submittedName>
</protein>
<feature type="compositionally biased region" description="Basic and acidic residues" evidence="1">
    <location>
        <begin position="86"/>
        <end position="95"/>
    </location>
</feature>
<evidence type="ECO:0000313" key="3">
    <source>
        <dbReference type="Proteomes" id="UP001590951"/>
    </source>
</evidence>
<comment type="caution">
    <text evidence="2">The sequence shown here is derived from an EMBL/GenBank/DDBJ whole genome shotgun (WGS) entry which is preliminary data.</text>
</comment>
<dbReference type="Proteomes" id="UP001590951">
    <property type="component" value="Unassembled WGS sequence"/>
</dbReference>
<name>A0ABR4AH75_9LECA</name>
<proteinExistence type="predicted"/>
<dbReference type="PANTHER" id="PTHR37540:SF5">
    <property type="entry name" value="TRANSCRIPTION FACTOR DOMAIN-CONTAINING PROTEIN"/>
    <property type="match status" value="1"/>
</dbReference>
<dbReference type="Pfam" id="PF11951">
    <property type="entry name" value="Fungal_trans_2"/>
    <property type="match status" value="1"/>
</dbReference>
<evidence type="ECO:0000256" key="1">
    <source>
        <dbReference type="SAM" id="MobiDB-lite"/>
    </source>
</evidence>
<keyword evidence="3" id="KW-1185">Reference proteome</keyword>